<dbReference type="CDD" id="cd00200">
    <property type="entry name" value="WD40"/>
    <property type="match status" value="1"/>
</dbReference>
<dbReference type="PROSITE" id="PS50011">
    <property type="entry name" value="PROTEIN_KINASE_DOM"/>
    <property type="match status" value="1"/>
</dbReference>
<dbReference type="OrthoDB" id="10252171at2759"/>
<dbReference type="Gene3D" id="2.130.10.10">
    <property type="entry name" value="YVTN repeat-like/Quinoprotein amine dehydrogenase"/>
    <property type="match status" value="3"/>
</dbReference>
<feature type="repeat" description="WD" evidence="7">
    <location>
        <begin position="651"/>
        <end position="688"/>
    </location>
</feature>
<evidence type="ECO:0000256" key="5">
    <source>
        <dbReference type="ARBA" id="ARBA00039789"/>
    </source>
</evidence>
<comment type="subcellular location">
    <subcellularLocation>
        <location evidence="1">Mitochondrion outer membrane</location>
        <topology evidence="1">Peripheral membrane protein</topology>
        <orientation evidence="1">Cytoplasmic side</orientation>
    </subcellularLocation>
</comment>
<dbReference type="PROSITE" id="PS00108">
    <property type="entry name" value="PROTEIN_KINASE_ST"/>
    <property type="match status" value="1"/>
</dbReference>
<dbReference type="SMART" id="SM00564">
    <property type="entry name" value="PQQ"/>
    <property type="match status" value="4"/>
</dbReference>
<proteinExistence type="inferred from homology"/>
<keyword evidence="2 7" id="KW-0853">WD repeat</keyword>
<feature type="repeat" description="WD" evidence="7">
    <location>
        <begin position="526"/>
        <end position="567"/>
    </location>
</feature>
<dbReference type="InterPro" id="IPR036322">
    <property type="entry name" value="WD40_repeat_dom_sf"/>
</dbReference>
<dbReference type="GO" id="GO:0004672">
    <property type="term" value="F:protein kinase activity"/>
    <property type="evidence" value="ECO:0007669"/>
    <property type="project" value="InterPro"/>
</dbReference>
<feature type="repeat" description="WD" evidence="7">
    <location>
        <begin position="442"/>
        <end position="483"/>
    </location>
</feature>
<dbReference type="Gene3D" id="1.10.510.10">
    <property type="entry name" value="Transferase(Phosphotransferase) domain 1"/>
    <property type="match status" value="1"/>
</dbReference>
<dbReference type="Pfam" id="PF00400">
    <property type="entry name" value="WD40"/>
    <property type="match status" value="2"/>
</dbReference>
<name>A0A8H7A7Q1_9EURO</name>
<dbReference type="SMART" id="SM00220">
    <property type="entry name" value="S_TKc"/>
    <property type="match status" value="1"/>
</dbReference>
<dbReference type="InterPro" id="IPR001680">
    <property type="entry name" value="WD40_rpt"/>
</dbReference>
<dbReference type="SUPFAM" id="SSF56112">
    <property type="entry name" value="Protein kinase-like (PK-like)"/>
    <property type="match status" value="1"/>
</dbReference>
<dbReference type="SMART" id="SM00320">
    <property type="entry name" value="WD40"/>
    <property type="match status" value="7"/>
</dbReference>
<feature type="domain" description="Protein kinase" evidence="9">
    <location>
        <begin position="44"/>
        <end position="311"/>
    </location>
</feature>
<evidence type="ECO:0000256" key="3">
    <source>
        <dbReference type="ARBA" id="ARBA00022737"/>
    </source>
</evidence>
<dbReference type="InterPro" id="IPR018391">
    <property type="entry name" value="PQQ_b-propeller_rpt"/>
</dbReference>
<dbReference type="InterPro" id="IPR015943">
    <property type="entry name" value="WD40/YVTN_repeat-like_dom_sf"/>
</dbReference>
<feature type="compositionally biased region" description="Basic and acidic residues" evidence="8">
    <location>
        <begin position="362"/>
        <end position="379"/>
    </location>
</feature>
<comment type="function">
    <text evidence="6">Involved in mitochondrial fission. Acts as an adapter protein required to form mitochondrial fission complexes. Formation of these complexes is required to promote constriction and fission of the mitochondrial compartment at a late step in mitochondrial division.</text>
</comment>
<dbReference type="InterPro" id="IPR020472">
    <property type="entry name" value="WD40_PAC1"/>
</dbReference>
<dbReference type="SUPFAM" id="SSF50978">
    <property type="entry name" value="WD40 repeat-like"/>
    <property type="match status" value="1"/>
</dbReference>
<dbReference type="PANTHER" id="PTHR22847:SF637">
    <property type="entry name" value="WD REPEAT DOMAIN 5B"/>
    <property type="match status" value="1"/>
</dbReference>
<evidence type="ECO:0000256" key="1">
    <source>
        <dbReference type="ARBA" id="ARBA00004570"/>
    </source>
</evidence>
<dbReference type="GO" id="GO:1990234">
    <property type="term" value="C:transferase complex"/>
    <property type="evidence" value="ECO:0007669"/>
    <property type="project" value="UniProtKB-ARBA"/>
</dbReference>
<sequence>MDRRSDLIQDSKLDTQFDRGFTVHVYQEALTSLERRVVQRQECWRRESRIGCGTYGCVWLEKCVQGHGDVEWRAVKQVSTKPLRNGRQIEYSRELEAIAKFSHNKYVHCFIKSFGWYEGEEALFIAMEYLPHGDLEQYLSRATPLSEEAAGDVTYQILEGLSYMHNNGFAHRDIKPGNVLIKSLPPQPWWVKIGDFGISKRLEDETAKSTLLKGTLGFIAPELHELIPAGTPFAADIWSLGEISYRLMTKQPVFKSFGLLARYATQNHTFPCTGLLAHNVSTPGQDFISSLMKPAPEKRLTADQALKHPWVKQYLPSTVQHSLPPQDMTITSTTNSVTEAFAAWDSISSAPQPAKTNTLLPDKNRDRQQAQDPNLKRSTPEQVRGQVKPQRKGTYHLVQLHGHSSYINSVAFSPDGTAIASGSDDKSIRVWDAATGKQLQQLDGHRGSVCGIAFSPDGTAITSGSVDQSVRVWDAATGRQLQQLDGHRGSVYSVAFSPDGTAIASGSAEKSVRVWDAATGRQLQQLDGHSGHIYSVVFSPDGTAIASGSDDKSIRVWDAATGKQLQQLDGHSSSVWSVAFSPDGTTITSGSVDQSVRVWDVAIGKQLQQLDGHSSVYSVAFSPDGTAIASGSADKSVRVWDAATGRQLQQLDGHSSSVWRVAFSPDGTAIASSSGDKSIRVWDAATGR</sequence>
<keyword evidence="11" id="KW-1185">Reference proteome</keyword>
<feature type="repeat" description="WD" evidence="7">
    <location>
        <begin position="484"/>
        <end position="525"/>
    </location>
</feature>
<evidence type="ECO:0000313" key="11">
    <source>
        <dbReference type="Proteomes" id="UP000606974"/>
    </source>
</evidence>
<evidence type="ECO:0000256" key="2">
    <source>
        <dbReference type="ARBA" id="ARBA00022574"/>
    </source>
</evidence>
<gene>
    <name evidence="10" type="ORF">GJ744_005661</name>
</gene>
<feature type="repeat" description="WD" evidence="7">
    <location>
        <begin position="568"/>
        <end position="609"/>
    </location>
</feature>
<dbReference type="PROSITE" id="PS00678">
    <property type="entry name" value="WD_REPEATS_1"/>
    <property type="match status" value="6"/>
</dbReference>
<evidence type="ECO:0000256" key="4">
    <source>
        <dbReference type="ARBA" id="ARBA00038415"/>
    </source>
</evidence>
<dbReference type="GO" id="GO:0005524">
    <property type="term" value="F:ATP binding"/>
    <property type="evidence" value="ECO:0007669"/>
    <property type="project" value="InterPro"/>
</dbReference>
<feature type="repeat" description="WD" evidence="7">
    <location>
        <begin position="400"/>
        <end position="441"/>
    </location>
</feature>
<keyword evidence="3" id="KW-0677">Repeat</keyword>
<evidence type="ECO:0000256" key="8">
    <source>
        <dbReference type="SAM" id="MobiDB-lite"/>
    </source>
</evidence>
<dbReference type="GO" id="GO:0005741">
    <property type="term" value="C:mitochondrial outer membrane"/>
    <property type="evidence" value="ECO:0007669"/>
    <property type="project" value="UniProtKB-SubCell"/>
</dbReference>
<dbReference type="AlphaFoldDB" id="A0A8H7A7Q1"/>
<comment type="similarity">
    <text evidence="4">Belongs to the WD repeat MDV1/CAF4 family.</text>
</comment>
<accession>A0A8H7A7Q1</accession>
<dbReference type="InterPro" id="IPR011009">
    <property type="entry name" value="Kinase-like_dom_sf"/>
</dbReference>
<dbReference type="Pfam" id="PF00069">
    <property type="entry name" value="Pkinase"/>
    <property type="match status" value="1"/>
</dbReference>
<protein>
    <recommendedName>
        <fullName evidence="5">Mitochondrial division protein 1</fullName>
    </recommendedName>
</protein>
<evidence type="ECO:0000259" key="9">
    <source>
        <dbReference type="PROSITE" id="PS50011"/>
    </source>
</evidence>
<feature type="region of interest" description="Disordered" evidence="8">
    <location>
        <begin position="352"/>
        <end position="391"/>
    </location>
</feature>
<dbReference type="PROSITE" id="PS50082">
    <property type="entry name" value="WD_REPEATS_2"/>
    <property type="match status" value="7"/>
</dbReference>
<organism evidence="10 11">
    <name type="scientific">Endocarpon pusillum</name>
    <dbReference type="NCBI Taxonomy" id="364733"/>
    <lineage>
        <taxon>Eukaryota</taxon>
        <taxon>Fungi</taxon>
        <taxon>Dikarya</taxon>
        <taxon>Ascomycota</taxon>
        <taxon>Pezizomycotina</taxon>
        <taxon>Eurotiomycetes</taxon>
        <taxon>Chaetothyriomycetidae</taxon>
        <taxon>Verrucariales</taxon>
        <taxon>Verrucariaceae</taxon>
        <taxon>Endocarpon</taxon>
    </lineage>
</organism>
<dbReference type="PANTHER" id="PTHR22847">
    <property type="entry name" value="WD40 REPEAT PROTEIN"/>
    <property type="match status" value="1"/>
</dbReference>
<dbReference type="Proteomes" id="UP000606974">
    <property type="component" value="Unassembled WGS sequence"/>
</dbReference>
<dbReference type="PROSITE" id="PS50294">
    <property type="entry name" value="WD_REPEATS_REGION"/>
    <property type="match status" value="7"/>
</dbReference>
<dbReference type="PRINTS" id="PR00320">
    <property type="entry name" value="GPROTEINBRPT"/>
</dbReference>
<dbReference type="InterPro" id="IPR019775">
    <property type="entry name" value="WD40_repeat_CS"/>
</dbReference>
<dbReference type="Pfam" id="PF23414">
    <property type="entry name" value="Beta-prop_EML_2"/>
    <property type="match status" value="1"/>
</dbReference>
<dbReference type="InterPro" id="IPR055442">
    <property type="entry name" value="Beta-prop_EML-like_2nd"/>
</dbReference>
<dbReference type="InterPro" id="IPR008271">
    <property type="entry name" value="Ser/Thr_kinase_AS"/>
</dbReference>
<dbReference type="InterPro" id="IPR000719">
    <property type="entry name" value="Prot_kinase_dom"/>
</dbReference>
<evidence type="ECO:0000313" key="10">
    <source>
        <dbReference type="EMBL" id="KAF7502504.1"/>
    </source>
</evidence>
<feature type="repeat" description="WD" evidence="7">
    <location>
        <begin position="614"/>
        <end position="650"/>
    </location>
</feature>
<comment type="caution">
    <text evidence="10">The sequence shown here is derived from an EMBL/GenBank/DDBJ whole genome shotgun (WGS) entry which is preliminary data.</text>
</comment>
<evidence type="ECO:0000256" key="7">
    <source>
        <dbReference type="PROSITE-ProRule" id="PRU00221"/>
    </source>
</evidence>
<dbReference type="EMBL" id="JAACFV010000245">
    <property type="protein sequence ID" value="KAF7502504.1"/>
    <property type="molecule type" value="Genomic_DNA"/>
</dbReference>
<reference evidence="10" key="1">
    <citation type="submission" date="2020-02" db="EMBL/GenBank/DDBJ databases">
        <authorList>
            <person name="Palmer J.M."/>
        </authorList>
    </citation>
    <scope>NUCLEOTIDE SEQUENCE</scope>
    <source>
        <strain evidence="10">EPUS1.4</strain>
        <tissue evidence="10">Thallus</tissue>
    </source>
</reference>
<evidence type="ECO:0000256" key="6">
    <source>
        <dbReference type="ARBA" id="ARBA00043913"/>
    </source>
</evidence>